<dbReference type="GO" id="GO:0043190">
    <property type="term" value="C:ATP-binding cassette (ABC) transporter complex"/>
    <property type="evidence" value="ECO:0007669"/>
    <property type="project" value="InterPro"/>
</dbReference>
<name>A0A6B3NJ31_9CYAN</name>
<dbReference type="GO" id="GO:0022857">
    <property type="term" value="F:transmembrane transporter activity"/>
    <property type="evidence" value="ECO:0007669"/>
    <property type="project" value="InterPro"/>
</dbReference>
<dbReference type="InterPro" id="IPR007210">
    <property type="entry name" value="ABC_Gly_betaine_transp_sub-bd"/>
</dbReference>
<proteinExistence type="predicted"/>
<organism evidence="2">
    <name type="scientific">Symploca sp. SIO1C4</name>
    <dbReference type="NCBI Taxonomy" id="2607765"/>
    <lineage>
        <taxon>Bacteria</taxon>
        <taxon>Bacillati</taxon>
        <taxon>Cyanobacteriota</taxon>
        <taxon>Cyanophyceae</taxon>
        <taxon>Coleofasciculales</taxon>
        <taxon>Coleofasciculaceae</taxon>
        <taxon>Symploca</taxon>
    </lineage>
</organism>
<dbReference type="Gene3D" id="3.40.190.100">
    <property type="entry name" value="Glycine betaine-binding periplasmic protein, domain 2"/>
    <property type="match status" value="1"/>
</dbReference>
<sequence>MGVIACQSATESNTKTIETKGLSGEGVKVSSAHSNWIEEHFQTAIVNLGLEQLGYQIIEPKELSYPAIHLAVANGDLDYTPVHGDKAHQKFFENSGGEEKLQKVGVLIPGTTQGYQIDKKTADQYNITNLEQLKKPEIAKLFDFDGDGKANLTGCNPGWGCELTIEHHMDAYGLRDTFEQDKGEYTTLLADTITRYEQGESILLYVFNPHWISSVLIPGKDVVWLEVPFTSLPESQGKVTEKDVFVDGKNLGFPIGKYRIVANKKFLAANPVAKRWFELVQISIDDMNAESLRIKDGEDRPEDIRRHAEEWVEKNQELWDSWIEEAKQAAS</sequence>
<dbReference type="Gene3D" id="3.40.190.10">
    <property type="entry name" value="Periplasmic binding protein-like II"/>
    <property type="match status" value="1"/>
</dbReference>
<dbReference type="NCBIfam" id="NF008334">
    <property type="entry name" value="PRK11119.1"/>
    <property type="match status" value="1"/>
</dbReference>
<protein>
    <submittedName>
        <fullName evidence="2">Glycine betaine/L-proline ABC transporter substrate-binding protein ProX</fullName>
    </submittedName>
</protein>
<gene>
    <name evidence="2" type="primary">proX</name>
    <name evidence="2" type="ORF">F6J89_23660</name>
</gene>
<feature type="domain" description="ABC-type glycine betaine transport system substrate-binding" evidence="1">
    <location>
        <begin position="29"/>
        <end position="314"/>
    </location>
</feature>
<evidence type="ECO:0000313" key="2">
    <source>
        <dbReference type="EMBL" id="NER30532.1"/>
    </source>
</evidence>
<dbReference type="SUPFAM" id="SSF53850">
    <property type="entry name" value="Periplasmic binding protein-like II"/>
    <property type="match status" value="1"/>
</dbReference>
<comment type="caution">
    <text evidence="2">The sequence shown here is derived from an EMBL/GenBank/DDBJ whole genome shotgun (WGS) entry which is preliminary data.</text>
</comment>
<reference evidence="2" key="1">
    <citation type="submission" date="2019-11" db="EMBL/GenBank/DDBJ databases">
        <title>Genomic insights into an expanded diversity of filamentous marine cyanobacteria reveals the extraordinary biosynthetic potential of Moorea and Okeania.</title>
        <authorList>
            <person name="Ferreira Leao T."/>
            <person name="Wang M."/>
            <person name="Moss N."/>
            <person name="Da Silva R."/>
            <person name="Sanders J."/>
            <person name="Nurk S."/>
            <person name="Gurevich A."/>
            <person name="Humphrey G."/>
            <person name="Reher R."/>
            <person name="Zhu Q."/>
            <person name="Belda-Ferre P."/>
            <person name="Glukhov E."/>
            <person name="Rex R."/>
            <person name="Dorrestein P.C."/>
            <person name="Knight R."/>
            <person name="Pevzner P."/>
            <person name="Gerwick W.H."/>
            <person name="Gerwick L."/>
        </authorList>
    </citation>
    <scope>NUCLEOTIDE SEQUENCE</scope>
    <source>
        <strain evidence="2">SIO1C4</strain>
    </source>
</reference>
<accession>A0A6B3NJ31</accession>
<dbReference type="AlphaFoldDB" id="A0A6B3NJ31"/>
<dbReference type="Pfam" id="PF04069">
    <property type="entry name" value="OpuAC"/>
    <property type="match status" value="1"/>
</dbReference>
<dbReference type="CDD" id="cd13638">
    <property type="entry name" value="PBP2_EcProx_like"/>
    <property type="match status" value="1"/>
</dbReference>
<dbReference type="EMBL" id="JAAHFQ010000580">
    <property type="protein sequence ID" value="NER30532.1"/>
    <property type="molecule type" value="Genomic_DNA"/>
</dbReference>
<evidence type="ECO:0000259" key="1">
    <source>
        <dbReference type="Pfam" id="PF04069"/>
    </source>
</evidence>